<proteinExistence type="predicted"/>
<dbReference type="Pfam" id="PF01381">
    <property type="entry name" value="HTH_3"/>
    <property type="match status" value="1"/>
</dbReference>
<protein>
    <submittedName>
        <fullName evidence="3">XRE family transcriptional regulator</fullName>
    </submittedName>
</protein>
<dbReference type="EMBL" id="CP038015">
    <property type="protein sequence ID" value="QBP40454.1"/>
    <property type="molecule type" value="Genomic_DNA"/>
</dbReference>
<dbReference type="GO" id="GO:0003677">
    <property type="term" value="F:DNA binding"/>
    <property type="evidence" value="ECO:0007669"/>
    <property type="project" value="InterPro"/>
</dbReference>
<dbReference type="KEGG" id="panc:E2636_04615"/>
<dbReference type="PROSITE" id="PS50005">
    <property type="entry name" value="TPR"/>
    <property type="match status" value="1"/>
</dbReference>
<dbReference type="InterPro" id="IPR001387">
    <property type="entry name" value="Cro/C1-type_HTH"/>
</dbReference>
<dbReference type="SUPFAM" id="SSF48452">
    <property type="entry name" value="TPR-like"/>
    <property type="match status" value="1"/>
</dbReference>
<dbReference type="SMART" id="SM00028">
    <property type="entry name" value="TPR"/>
    <property type="match status" value="3"/>
</dbReference>
<dbReference type="OrthoDB" id="252257at2"/>
<feature type="domain" description="HTH cro/C1-type" evidence="2">
    <location>
        <begin position="8"/>
        <end position="61"/>
    </location>
</feature>
<dbReference type="InterPro" id="IPR011990">
    <property type="entry name" value="TPR-like_helical_dom_sf"/>
</dbReference>
<evidence type="ECO:0000256" key="1">
    <source>
        <dbReference type="PROSITE-ProRule" id="PRU00339"/>
    </source>
</evidence>
<dbReference type="Gene3D" id="1.25.40.10">
    <property type="entry name" value="Tetratricopeptide repeat domain"/>
    <property type="match status" value="1"/>
</dbReference>
<reference evidence="3 4" key="1">
    <citation type="submission" date="2019-03" db="EMBL/GenBank/DDBJ databases">
        <title>Complete genome sequence of Paenisporosarcina antarctica CGMCC 1.6503T.</title>
        <authorList>
            <person name="Rong J.-C."/>
            <person name="Chi N.-Y."/>
            <person name="Zhang Q.-F."/>
        </authorList>
    </citation>
    <scope>NUCLEOTIDE SEQUENCE [LARGE SCALE GENOMIC DNA]</scope>
    <source>
        <strain evidence="3 4">CGMCC 1.6503</strain>
    </source>
</reference>
<keyword evidence="1" id="KW-0802">TPR repeat</keyword>
<dbReference type="Gene3D" id="1.10.260.40">
    <property type="entry name" value="lambda repressor-like DNA-binding domains"/>
    <property type="match status" value="1"/>
</dbReference>
<name>A0A4P6ZW77_9BACL</name>
<keyword evidence="4" id="KW-1185">Reference proteome</keyword>
<dbReference type="Proteomes" id="UP000294292">
    <property type="component" value="Chromosome"/>
</dbReference>
<evidence type="ECO:0000313" key="4">
    <source>
        <dbReference type="Proteomes" id="UP000294292"/>
    </source>
</evidence>
<feature type="repeat" description="TPR" evidence="1">
    <location>
        <begin position="271"/>
        <end position="304"/>
    </location>
</feature>
<sequence>MNNIGLLIKMSRIQQNMKQVSLAKGICSTSYLSKIENNQTFPSEDVLQLLLDRLNLDYEDISTEQEIEFLSELYLLYKEAIIDRNKNDIKEKLLSYKERNFLFKDESNFYTYNLYLFRLYLITDTDIDTVKNLMNALEQMQEKFDPRQQFLLNTNSGLLLYVDQQYKISLKHLETSLELISTFHLDEWEITDFYNALSISYLSNNHLLNTIEYSTKALNFYKDNLIFKRAIDCYIVIGIAQTITSKYKSAEENYLLAKKLAKDLKLQEYEGILAQNLGFLYAQQNNHSKAIDYYIESLNSNKNTDGYLLTIFSIIKEYSKQKNINKILEWCGKGLSLLDSDLTDKNFSYFHHFKIYSVFHNNNLKDEDLFKASIDFFEHTKDYRHANKYAIKLADLYSHHRKYKNSSLMYQKALEYQFSQKSITFLEEL</sequence>
<dbReference type="PROSITE" id="PS50943">
    <property type="entry name" value="HTH_CROC1"/>
    <property type="match status" value="1"/>
</dbReference>
<dbReference type="CDD" id="cd00093">
    <property type="entry name" value="HTH_XRE"/>
    <property type="match status" value="1"/>
</dbReference>
<dbReference type="RefSeq" id="WP_134209174.1">
    <property type="nucleotide sequence ID" value="NZ_CP038015.1"/>
</dbReference>
<dbReference type="InterPro" id="IPR010982">
    <property type="entry name" value="Lambda_DNA-bd_dom_sf"/>
</dbReference>
<accession>A0A4P6ZW77</accession>
<evidence type="ECO:0000259" key="2">
    <source>
        <dbReference type="PROSITE" id="PS50943"/>
    </source>
</evidence>
<dbReference type="SMART" id="SM00530">
    <property type="entry name" value="HTH_XRE"/>
    <property type="match status" value="1"/>
</dbReference>
<dbReference type="SUPFAM" id="SSF47413">
    <property type="entry name" value="lambda repressor-like DNA-binding domains"/>
    <property type="match status" value="1"/>
</dbReference>
<dbReference type="InterPro" id="IPR019734">
    <property type="entry name" value="TPR_rpt"/>
</dbReference>
<evidence type="ECO:0000313" key="3">
    <source>
        <dbReference type="EMBL" id="QBP40454.1"/>
    </source>
</evidence>
<gene>
    <name evidence="3" type="ORF">E2636_04615</name>
</gene>
<dbReference type="AlphaFoldDB" id="A0A4P6ZW77"/>
<organism evidence="3 4">
    <name type="scientific">Paenisporosarcina antarctica</name>
    <dbReference type="NCBI Taxonomy" id="417367"/>
    <lineage>
        <taxon>Bacteria</taxon>
        <taxon>Bacillati</taxon>
        <taxon>Bacillota</taxon>
        <taxon>Bacilli</taxon>
        <taxon>Bacillales</taxon>
        <taxon>Caryophanaceae</taxon>
        <taxon>Paenisporosarcina</taxon>
    </lineage>
</organism>